<name>A0ABT4D8Y1_9CLOT</name>
<feature type="DNA-binding region" description="H-T-H motif" evidence="2">
    <location>
        <begin position="29"/>
        <end position="48"/>
    </location>
</feature>
<evidence type="ECO:0000259" key="3">
    <source>
        <dbReference type="PROSITE" id="PS50977"/>
    </source>
</evidence>
<evidence type="ECO:0000256" key="1">
    <source>
        <dbReference type="ARBA" id="ARBA00023125"/>
    </source>
</evidence>
<keyword evidence="5" id="KW-1185">Reference proteome</keyword>
<dbReference type="Proteomes" id="UP001144612">
    <property type="component" value="Unassembled WGS sequence"/>
</dbReference>
<keyword evidence="1 2" id="KW-0238">DNA-binding</keyword>
<dbReference type="SUPFAM" id="SSF46689">
    <property type="entry name" value="Homeodomain-like"/>
    <property type="match status" value="1"/>
</dbReference>
<reference evidence="4" key="1">
    <citation type="submission" date="2022-12" db="EMBL/GenBank/DDBJ databases">
        <title>Clostridium sp. nov., isolated from industrial wastewater.</title>
        <authorList>
            <person name="Jiayan W."/>
        </authorList>
    </citation>
    <scope>NUCLEOTIDE SEQUENCE</scope>
    <source>
        <strain evidence="4">ZC22-4</strain>
    </source>
</reference>
<organism evidence="4 5">
    <name type="scientific">Clostridium brassicae</name>
    <dbReference type="NCBI Taxonomy" id="2999072"/>
    <lineage>
        <taxon>Bacteria</taxon>
        <taxon>Bacillati</taxon>
        <taxon>Bacillota</taxon>
        <taxon>Clostridia</taxon>
        <taxon>Eubacteriales</taxon>
        <taxon>Clostridiaceae</taxon>
        <taxon>Clostridium</taxon>
    </lineage>
</organism>
<accession>A0ABT4D8Y1</accession>
<evidence type="ECO:0000256" key="2">
    <source>
        <dbReference type="PROSITE-ProRule" id="PRU00335"/>
    </source>
</evidence>
<evidence type="ECO:0000313" key="4">
    <source>
        <dbReference type="EMBL" id="MCY6957661.1"/>
    </source>
</evidence>
<dbReference type="InterPro" id="IPR001647">
    <property type="entry name" value="HTH_TetR"/>
</dbReference>
<dbReference type="Gene3D" id="1.10.357.10">
    <property type="entry name" value="Tetracycline Repressor, domain 2"/>
    <property type="match status" value="1"/>
</dbReference>
<dbReference type="PROSITE" id="PS50977">
    <property type="entry name" value="HTH_TETR_2"/>
    <property type="match status" value="1"/>
</dbReference>
<protein>
    <submittedName>
        <fullName evidence="4">TetR/AcrR family transcriptional regulator</fullName>
    </submittedName>
</protein>
<dbReference type="PANTHER" id="PTHR43479:SF11">
    <property type="entry name" value="ACREF_ENVCD OPERON REPRESSOR-RELATED"/>
    <property type="match status" value="1"/>
</dbReference>
<comment type="caution">
    <text evidence="4">The sequence shown here is derived from an EMBL/GenBank/DDBJ whole genome shotgun (WGS) entry which is preliminary data.</text>
</comment>
<gene>
    <name evidence="4" type="ORF">OW729_03460</name>
</gene>
<dbReference type="InterPro" id="IPR009057">
    <property type="entry name" value="Homeodomain-like_sf"/>
</dbReference>
<dbReference type="Pfam" id="PF00440">
    <property type="entry name" value="TetR_N"/>
    <property type="match status" value="1"/>
</dbReference>
<feature type="domain" description="HTH tetR-type" evidence="3">
    <location>
        <begin position="6"/>
        <end position="66"/>
    </location>
</feature>
<proteinExistence type="predicted"/>
<dbReference type="RefSeq" id="WP_268060043.1">
    <property type="nucleotide sequence ID" value="NZ_JAPQFJ010000003.1"/>
</dbReference>
<evidence type="ECO:0000313" key="5">
    <source>
        <dbReference type="Proteomes" id="UP001144612"/>
    </source>
</evidence>
<sequence length="209" mass="24348">MPKQYDGLEKKILDCAEKKFIHSSYSEVSMRKIAKDLNISVGTIYNYYSNKDHLFISVLKYSWDKTFSILKEVTNSNYNVGKKLELFLESIFNELNRRNGIGRQIFKIQEMALKPNHSGNEIKNSSQNEFTKFIQDNLMNHLEKLLKELENKYKLQLDDNERDKLILSIITTAFVLCNQSLNQVAENTKFILELVNGFYISKSSKALVK</sequence>
<dbReference type="InterPro" id="IPR050624">
    <property type="entry name" value="HTH-type_Tx_Regulator"/>
</dbReference>
<dbReference type="EMBL" id="JAPQFJ010000003">
    <property type="protein sequence ID" value="MCY6957661.1"/>
    <property type="molecule type" value="Genomic_DNA"/>
</dbReference>
<dbReference type="PANTHER" id="PTHR43479">
    <property type="entry name" value="ACREF/ENVCD OPERON REPRESSOR-RELATED"/>
    <property type="match status" value="1"/>
</dbReference>